<dbReference type="PANTHER" id="PTHR42718">
    <property type="entry name" value="MAJOR FACILITATOR SUPERFAMILY MULTIDRUG TRANSPORTER MFSC"/>
    <property type="match status" value="1"/>
</dbReference>
<keyword evidence="8" id="KW-1185">Reference proteome</keyword>
<name>A0A0D1LFU8_9MYCO</name>
<dbReference type="RefSeq" id="WP_043985280.1">
    <property type="nucleotide sequence ID" value="NZ_JXST01000009.1"/>
</dbReference>
<dbReference type="EMBL" id="JXST01000009">
    <property type="protein sequence ID" value="KIU17362.1"/>
    <property type="molecule type" value="Genomic_DNA"/>
</dbReference>
<evidence type="ECO:0000313" key="7">
    <source>
        <dbReference type="EMBL" id="KIU17362.1"/>
    </source>
</evidence>
<evidence type="ECO:0000256" key="2">
    <source>
        <dbReference type="ARBA" id="ARBA00022448"/>
    </source>
</evidence>
<evidence type="ECO:0000313" key="8">
    <source>
        <dbReference type="Proteomes" id="UP000032221"/>
    </source>
</evidence>
<feature type="transmembrane region" description="Helical" evidence="6">
    <location>
        <begin position="39"/>
        <end position="60"/>
    </location>
</feature>
<dbReference type="GO" id="GO:0022857">
    <property type="term" value="F:transmembrane transporter activity"/>
    <property type="evidence" value="ECO:0007669"/>
    <property type="project" value="InterPro"/>
</dbReference>
<keyword evidence="2" id="KW-0813">Transport</keyword>
<reference evidence="7 8" key="1">
    <citation type="submission" date="2015-01" db="EMBL/GenBank/DDBJ databases">
        <title>Genome sequence of Mycobacterium llatzerense and Mycobacterium immunogenum recovered from brain abscess.</title>
        <authorList>
            <person name="Greninger A.L."/>
            <person name="Langelier C."/>
            <person name="Cunningham G."/>
            <person name="Chiu C.Y."/>
            <person name="Miller S."/>
        </authorList>
    </citation>
    <scope>NUCLEOTIDE SEQUENCE [LARGE SCALE GENOMIC DNA]</scope>
    <source>
        <strain evidence="7 8">CLUC14</strain>
    </source>
</reference>
<dbReference type="Proteomes" id="UP000032221">
    <property type="component" value="Unassembled WGS sequence"/>
</dbReference>
<evidence type="ECO:0000256" key="4">
    <source>
        <dbReference type="ARBA" id="ARBA00022989"/>
    </source>
</evidence>
<feature type="transmembrane region" description="Helical" evidence="6">
    <location>
        <begin position="324"/>
        <end position="342"/>
    </location>
</feature>
<feature type="transmembrane region" description="Helical" evidence="6">
    <location>
        <begin position="227"/>
        <end position="244"/>
    </location>
</feature>
<keyword evidence="4 6" id="KW-1133">Transmembrane helix</keyword>
<sequence length="444" mass="46335">MKPSLYAVAASLYLAEYTLYSNSSATVLLNASISDYFHLPYGVAANVGVAFLAGFCATLLPAGLLLHRCRPVTTFYVSSAALAVLGIAASLSPAFWMLIVIRFLQGATSALLAPQLFRIARQQFYPDHHTAFLGTWGLVVSASALCSPLITAVLNDAWGWRAFPYETVLTTAASIPLLAWGARAQAPEPDAEPERSRRGATLIVGFGLVQVVIFLAAGTTTELTTKVLLGALATVVGVVVIGACRWSGGDGTRRPILYRSFLIVFVAGIATNGFTLVVIYVLQRVQLFSSYRAALVLLPMAVVAGLLPITQFGRPGEDAKNTRLVSYGAACLTLAGFGVAVAADHVGSLLICATVMGGAMGFLWSSLATNVLTNSGRVTFDSAVYHYLRALGAAIGVSVGATAIGGFDSPHRLFVFSGVLIAVVGLVASAAARPAVSTRAGVAQ</sequence>
<dbReference type="PATRIC" id="fig|280871.6.peg.1728"/>
<evidence type="ECO:0000256" key="5">
    <source>
        <dbReference type="ARBA" id="ARBA00023136"/>
    </source>
</evidence>
<feature type="transmembrane region" description="Helical" evidence="6">
    <location>
        <begin position="200"/>
        <end position="221"/>
    </location>
</feature>
<dbReference type="Pfam" id="PF07690">
    <property type="entry name" value="MFS_1"/>
    <property type="match status" value="1"/>
</dbReference>
<evidence type="ECO:0000256" key="3">
    <source>
        <dbReference type="ARBA" id="ARBA00022692"/>
    </source>
</evidence>
<evidence type="ECO:0008006" key="9">
    <source>
        <dbReference type="Google" id="ProtNLM"/>
    </source>
</evidence>
<feature type="transmembrane region" description="Helical" evidence="6">
    <location>
        <begin position="413"/>
        <end position="432"/>
    </location>
</feature>
<dbReference type="STRING" id="280871.TL10_08355"/>
<dbReference type="OrthoDB" id="4609483at2"/>
<feature type="transmembrane region" description="Helical" evidence="6">
    <location>
        <begin position="384"/>
        <end position="407"/>
    </location>
</feature>
<keyword evidence="5 6" id="KW-0472">Membrane</keyword>
<feature type="transmembrane region" description="Helical" evidence="6">
    <location>
        <begin position="129"/>
        <end position="150"/>
    </location>
</feature>
<dbReference type="Gene3D" id="1.20.1250.20">
    <property type="entry name" value="MFS general substrate transporter like domains"/>
    <property type="match status" value="1"/>
</dbReference>
<accession>A0A0D1LFU8</accession>
<dbReference type="AlphaFoldDB" id="A0A0D1LFU8"/>
<evidence type="ECO:0000256" key="6">
    <source>
        <dbReference type="SAM" id="Phobius"/>
    </source>
</evidence>
<proteinExistence type="predicted"/>
<dbReference type="GO" id="GO:0016020">
    <property type="term" value="C:membrane"/>
    <property type="evidence" value="ECO:0007669"/>
    <property type="project" value="UniProtKB-SubCell"/>
</dbReference>
<dbReference type="InterPro" id="IPR036259">
    <property type="entry name" value="MFS_trans_sf"/>
</dbReference>
<comment type="subcellular location">
    <subcellularLocation>
        <location evidence="1">Membrane</location>
        <topology evidence="1">Multi-pass membrane protein</topology>
    </subcellularLocation>
</comment>
<keyword evidence="3 6" id="KW-0812">Transmembrane</keyword>
<dbReference type="SUPFAM" id="SSF103473">
    <property type="entry name" value="MFS general substrate transporter"/>
    <property type="match status" value="1"/>
</dbReference>
<organism evidence="7 8">
    <name type="scientific">Mycolicibacterium llatzerense</name>
    <dbReference type="NCBI Taxonomy" id="280871"/>
    <lineage>
        <taxon>Bacteria</taxon>
        <taxon>Bacillati</taxon>
        <taxon>Actinomycetota</taxon>
        <taxon>Actinomycetes</taxon>
        <taxon>Mycobacteriales</taxon>
        <taxon>Mycobacteriaceae</taxon>
        <taxon>Mycolicibacterium</taxon>
    </lineage>
</organism>
<evidence type="ECO:0000256" key="1">
    <source>
        <dbReference type="ARBA" id="ARBA00004141"/>
    </source>
</evidence>
<dbReference type="InterPro" id="IPR011701">
    <property type="entry name" value="MFS"/>
</dbReference>
<feature type="transmembrane region" description="Helical" evidence="6">
    <location>
        <begin position="256"/>
        <end position="281"/>
    </location>
</feature>
<feature type="transmembrane region" description="Helical" evidence="6">
    <location>
        <begin position="348"/>
        <end position="372"/>
    </location>
</feature>
<dbReference type="PANTHER" id="PTHR42718:SF9">
    <property type="entry name" value="MAJOR FACILITATOR SUPERFAMILY MULTIDRUG TRANSPORTER MFSC"/>
    <property type="match status" value="1"/>
</dbReference>
<feature type="transmembrane region" description="Helical" evidence="6">
    <location>
        <begin position="293"/>
        <end position="312"/>
    </location>
</feature>
<protein>
    <recommendedName>
        <fullName evidence="9">Major facilitator superfamily (MFS) profile domain-containing protein</fullName>
    </recommendedName>
</protein>
<comment type="caution">
    <text evidence="7">The sequence shown here is derived from an EMBL/GenBank/DDBJ whole genome shotgun (WGS) entry which is preliminary data.</text>
</comment>
<gene>
    <name evidence="7" type="ORF">TL10_08355</name>
</gene>